<dbReference type="Gene3D" id="2.30.30.100">
    <property type="match status" value="3"/>
</dbReference>
<dbReference type="Pfam" id="PF13517">
    <property type="entry name" value="FG-GAP_3"/>
    <property type="match status" value="4"/>
</dbReference>
<sequence>MNATPQSSPSGVPGRRTAPQTGRRRAASLLTAVALTSGALVVAAAPAQAVVPVTCVTPGFATAVAHPVGANPRGLVTADLNGDGEGDLVTADSGAGALSVLLGTGTGSFQPATTVPSGVRPVQIAKGDFNGDGDTDLAVANDSVDDISVLLGNGDGTFQPAVTRVVTGNPSGVVAGDFDGDGDTDLVVTGSEISNNLIVTTTTAYVTVLEGAGDGTFTPGPALSLGSGTISSPALGDFDEDGRTDLAAVRGGSMIGMPSGSAFILPGAGGGAFRAPVTLSSAPGVMRVAVGDLDGDGHDDLVATEFMGIGLSVLPGNGDGTFDTPTIYPAGTPRSDLAVGDVTADGRTDVVVATGNTPGTLSVFAGAGGGTLRPAIGYGTGNTPTQPVLSDFNGDGKADMATADYLSGTVSVLLNTCTGPVLTPVNPPAAPAPKPVPTAKPKPVPAAKPKPAPKVKLTPKAKAKVTVKKLKKVRGGGIA</sequence>
<dbReference type="PANTHER" id="PTHR46580:SF2">
    <property type="entry name" value="MAM DOMAIN-CONTAINING PROTEIN"/>
    <property type="match status" value="1"/>
</dbReference>
<evidence type="ECO:0000256" key="3">
    <source>
        <dbReference type="SAM" id="SignalP"/>
    </source>
</evidence>
<feature type="region of interest" description="Disordered" evidence="2">
    <location>
        <begin position="428"/>
        <end position="479"/>
    </location>
</feature>
<dbReference type="EMBL" id="BOOK01000032">
    <property type="protein sequence ID" value="GII02411.1"/>
    <property type="molecule type" value="Genomic_DNA"/>
</dbReference>
<protein>
    <recommendedName>
        <fullName evidence="6">Repeat domain-containing protein</fullName>
    </recommendedName>
</protein>
<proteinExistence type="predicted"/>
<feature type="compositionally biased region" description="Polar residues" evidence="2">
    <location>
        <begin position="1"/>
        <end position="10"/>
    </location>
</feature>
<feature type="signal peptide" evidence="3">
    <location>
        <begin position="1"/>
        <end position="49"/>
    </location>
</feature>
<dbReference type="Gene3D" id="2.130.10.130">
    <property type="entry name" value="Integrin alpha, N-terminal"/>
    <property type="match status" value="1"/>
</dbReference>
<evidence type="ECO:0000256" key="2">
    <source>
        <dbReference type="SAM" id="MobiDB-lite"/>
    </source>
</evidence>
<dbReference type="PANTHER" id="PTHR46580">
    <property type="entry name" value="SENSOR KINASE-RELATED"/>
    <property type="match status" value="1"/>
</dbReference>
<reference evidence="4" key="1">
    <citation type="submission" date="2021-01" db="EMBL/GenBank/DDBJ databases">
        <title>Whole genome shotgun sequence of Planobispora takensis NBRC 109077.</title>
        <authorList>
            <person name="Komaki H."/>
            <person name="Tamura T."/>
        </authorList>
    </citation>
    <scope>NUCLEOTIDE SEQUENCE</scope>
    <source>
        <strain evidence="4">NBRC 109077</strain>
    </source>
</reference>
<feature type="chain" id="PRO_5035288613" description="Repeat domain-containing protein" evidence="3">
    <location>
        <begin position="50"/>
        <end position="479"/>
    </location>
</feature>
<dbReference type="InterPro" id="IPR013517">
    <property type="entry name" value="FG-GAP"/>
</dbReference>
<dbReference type="RefSeq" id="WP_203876747.1">
    <property type="nucleotide sequence ID" value="NZ_BOOK01000032.1"/>
</dbReference>
<dbReference type="Proteomes" id="UP000634476">
    <property type="component" value="Unassembled WGS sequence"/>
</dbReference>
<dbReference type="InterPro" id="IPR028994">
    <property type="entry name" value="Integrin_alpha_N"/>
</dbReference>
<evidence type="ECO:0000256" key="1">
    <source>
        <dbReference type="ARBA" id="ARBA00022729"/>
    </source>
</evidence>
<evidence type="ECO:0000313" key="4">
    <source>
        <dbReference type="EMBL" id="GII02411.1"/>
    </source>
</evidence>
<keyword evidence="5" id="KW-1185">Reference proteome</keyword>
<dbReference type="AlphaFoldDB" id="A0A8J3WU99"/>
<keyword evidence="1 3" id="KW-0732">Signal</keyword>
<feature type="compositionally biased region" description="Pro residues" evidence="2">
    <location>
        <begin position="428"/>
        <end position="450"/>
    </location>
</feature>
<name>A0A8J3WU99_9ACTN</name>
<feature type="region of interest" description="Disordered" evidence="2">
    <location>
        <begin position="1"/>
        <end position="25"/>
    </location>
</feature>
<organism evidence="4 5">
    <name type="scientific">Planobispora takensis</name>
    <dbReference type="NCBI Taxonomy" id="1367882"/>
    <lineage>
        <taxon>Bacteria</taxon>
        <taxon>Bacillati</taxon>
        <taxon>Actinomycetota</taxon>
        <taxon>Actinomycetes</taxon>
        <taxon>Streptosporangiales</taxon>
        <taxon>Streptosporangiaceae</taxon>
        <taxon>Planobispora</taxon>
    </lineage>
</organism>
<evidence type="ECO:0000313" key="5">
    <source>
        <dbReference type="Proteomes" id="UP000634476"/>
    </source>
</evidence>
<gene>
    <name evidence="4" type="ORF">Pta02_44190</name>
</gene>
<dbReference type="SUPFAM" id="SSF69318">
    <property type="entry name" value="Integrin alpha N-terminal domain"/>
    <property type="match status" value="2"/>
</dbReference>
<evidence type="ECO:0008006" key="6">
    <source>
        <dbReference type="Google" id="ProtNLM"/>
    </source>
</evidence>
<comment type="caution">
    <text evidence="4">The sequence shown here is derived from an EMBL/GenBank/DDBJ whole genome shotgun (WGS) entry which is preliminary data.</text>
</comment>
<accession>A0A8J3WU99</accession>
<feature type="compositionally biased region" description="Basic residues" evidence="2">
    <location>
        <begin position="451"/>
        <end position="479"/>
    </location>
</feature>